<proteinExistence type="predicted"/>
<evidence type="ECO:0000313" key="4">
    <source>
        <dbReference type="Proteomes" id="UP001152300"/>
    </source>
</evidence>
<feature type="region of interest" description="Disordered" evidence="1">
    <location>
        <begin position="199"/>
        <end position="233"/>
    </location>
</feature>
<dbReference type="AlphaFoldDB" id="A0A9X0AMI5"/>
<reference evidence="3" key="1">
    <citation type="submission" date="2022-11" db="EMBL/GenBank/DDBJ databases">
        <title>Genome Resource of Sclerotinia nivalis Strain SnTB1, a Plant Pathogen Isolated from American Ginseng.</title>
        <authorList>
            <person name="Fan S."/>
        </authorList>
    </citation>
    <scope>NUCLEOTIDE SEQUENCE</scope>
    <source>
        <strain evidence="3">SnTB1</strain>
    </source>
</reference>
<sequence>MARITTTPTSSVSRYSHPSAEPSPLNFRSRQQEVLRFEGKVQRAKIILGFSAIGKTHLAAKANREFEWLHVIDFSLIPQGLDFTNDYKADYLQTIADAAGQPGVLLLGGPRWVGEFLVASNLAFSSVYPTDDCREEYRVRWDQMGEEEGLIAHRLTWWDDSIAAMQWPNGRCNHFELYPGVYLEDIFMNILTAADQVEGLDDESNPDDESNEVWHDTHEALQSPSGRRKRSQTQTDAIKQVIASINSSWSSRIRAFLNYIFLILQFIFLSTLATLIMLAYKEWNVWQSRNRPDLPTIGEFSGLTRIHDTFNRWFLPHCLSSILPNSRETWLGASAFRKELVVLVRKWLDLEELLLKT</sequence>
<comment type="caution">
    <text evidence="3">The sequence shown here is derived from an EMBL/GenBank/DDBJ whole genome shotgun (WGS) entry which is preliminary data.</text>
</comment>
<gene>
    <name evidence="3" type="ORF">OCU04_006201</name>
</gene>
<accession>A0A9X0AMI5</accession>
<organism evidence="3 4">
    <name type="scientific">Sclerotinia nivalis</name>
    <dbReference type="NCBI Taxonomy" id="352851"/>
    <lineage>
        <taxon>Eukaryota</taxon>
        <taxon>Fungi</taxon>
        <taxon>Dikarya</taxon>
        <taxon>Ascomycota</taxon>
        <taxon>Pezizomycotina</taxon>
        <taxon>Leotiomycetes</taxon>
        <taxon>Helotiales</taxon>
        <taxon>Sclerotiniaceae</taxon>
        <taxon>Sclerotinia</taxon>
    </lineage>
</organism>
<keyword evidence="2" id="KW-0812">Transmembrane</keyword>
<feature type="region of interest" description="Disordered" evidence="1">
    <location>
        <begin position="1"/>
        <end position="25"/>
    </location>
</feature>
<dbReference type="EMBL" id="JAPEIS010000006">
    <property type="protein sequence ID" value="KAJ8065519.1"/>
    <property type="molecule type" value="Genomic_DNA"/>
</dbReference>
<keyword evidence="4" id="KW-1185">Reference proteome</keyword>
<feature type="compositionally biased region" description="Acidic residues" evidence="1">
    <location>
        <begin position="199"/>
        <end position="211"/>
    </location>
</feature>
<evidence type="ECO:0000313" key="3">
    <source>
        <dbReference type="EMBL" id="KAJ8065519.1"/>
    </source>
</evidence>
<name>A0A9X0AMI5_9HELO</name>
<keyword evidence="2" id="KW-0472">Membrane</keyword>
<keyword evidence="2" id="KW-1133">Transmembrane helix</keyword>
<feature type="transmembrane region" description="Helical" evidence="2">
    <location>
        <begin position="256"/>
        <end position="280"/>
    </location>
</feature>
<protein>
    <submittedName>
        <fullName evidence="3">Uncharacterized protein</fullName>
    </submittedName>
</protein>
<evidence type="ECO:0000256" key="1">
    <source>
        <dbReference type="SAM" id="MobiDB-lite"/>
    </source>
</evidence>
<evidence type="ECO:0000256" key="2">
    <source>
        <dbReference type="SAM" id="Phobius"/>
    </source>
</evidence>
<dbReference type="Proteomes" id="UP001152300">
    <property type="component" value="Unassembled WGS sequence"/>
</dbReference>
<dbReference type="OrthoDB" id="3471201at2759"/>
<feature type="compositionally biased region" description="Polar residues" evidence="1">
    <location>
        <begin position="1"/>
        <end position="16"/>
    </location>
</feature>